<dbReference type="EnsemblMetazoa" id="PHUM225120-RA">
    <property type="protein sequence ID" value="PHUM225120-PA"/>
    <property type="gene ID" value="PHUM225120"/>
</dbReference>
<evidence type="ECO:0000256" key="1">
    <source>
        <dbReference type="ARBA" id="ARBA00023157"/>
    </source>
</evidence>
<dbReference type="KEGG" id="phu:Phum_PHUM225120"/>
<organism>
    <name type="scientific">Pediculus humanus subsp. corporis</name>
    <name type="common">Body louse</name>
    <dbReference type="NCBI Taxonomy" id="121224"/>
    <lineage>
        <taxon>Eukaryota</taxon>
        <taxon>Metazoa</taxon>
        <taxon>Ecdysozoa</taxon>
        <taxon>Arthropoda</taxon>
        <taxon>Hexapoda</taxon>
        <taxon>Insecta</taxon>
        <taxon>Pterygota</taxon>
        <taxon>Neoptera</taxon>
        <taxon>Paraneoptera</taxon>
        <taxon>Psocodea</taxon>
        <taxon>Troctomorpha</taxon>
        <taxon>Phthiraptera</taxon>
        <taxon>Anoplura</taxon>
        <taxon>Pediculidae</taxon>
        <taxon>Pediculus</taxon>
    </lineage>
</organism>
<dbReference type="HOGENOM" id="CLU_1350335_0_0_1"/>
<protein>
    <recommendedName>
        <fullName evidence="2">Peptidase M12B propeptide domain-containing protein</fullName>
    </recommendedName>
</protein>
<dbReference type="EMBL" id="AAZO01002612">
    <property type="status" value="NOT_ANNOTATED_CDS"/>
    <property type="molecule type" value="Genomic_DNA"/>
</dbReference>
<dbReference type="GeneID" id="8237900"/>
<dbReference type="AlphaFoldDB" id="E0VIC5"/>
<keyword evidence="5" id="KW-1185">Reference proteome</keyword>
<gene>
    <name evidence="4" type="primary">8237900</name>
    <name evidence="3" type="ORF">Phum_PHUM225120</name>
</gene>
<evidence type="ECO:0000313" key="4">
    <source>
        <dbReference type="EnsemblMetazoa" id="PHUM225120-PA"/>
    </source>
</evidence>
<dbReference type="InterPro" id="IPR002870">
    <property type="entry name" value="Peptidase_M12B_N"/>
</dbReference>
<feature type="domain" description="Peptidase M12B propeptide" evidence="2">
    <location>
        <begin position="73"/>
        <end position="127"/>
    </location>
</feature>
<dbReference type="OrthoDB" id="10482162at2759"/>
<accession>E0VIC5</accession>
<dbReference type="InParanoid" id="E0VIC5"/>
<evidence type="ECO:0000313" key="3">
    <source>
        <dbReference type="EMBL" id="EEB13131.1"/>
    </source>
</evidence>
<dbReference type="STRING" id="121224.E0VIC5"/>
<keyword evidence="1" id="KW-1015">Disulfide bond</keyword>
<name>E0VIC5_PEDHC</name>
<dbReference type="VEuPathDB" id="VectorBase:PHUM225120"/>
<dbReference type="CTD" id="8237900"/>
<dbReference type="Pfam" id="PF01562">
    <property type="entry name" value="Pep_M12B_propep"/>
    <property type="match status" value="1"/>
</dbReference>
<evidence type="ECO:0000313" key="5">
    <source>
        <dbReference type="Proteomes" id="UP000009046"/>
    </source>
</evidence>
<reference evidence="3" key="1">
    <citation type="submission" date="2007-04" db="EMBL/GenBank/DDBJ databases">
        <title>Annotation of Pediculus humanus corporis strain USDA.</title>
        <authorList>
            <person name="Kirkness E."/>
            <person name="Hannick L."/>
            <person name="Hass B."/>
            <person name="Bruggner R."/>
            <person name="Lawson D."/>
            <person name="Bidwell S."/>
            <person name="Joardar V."/>
            <person name="Caler E."/>
            <person name="Walenz B."/>
            <person name="Inman J."/>
            <person name="Schobel S."/>
            <person name="Galinsky K."/>
            <person name="Amedeo P."/>
            <person name="Strausberg R."/>
        </authorList>
    </citation>
    <scope>NUCLEOTIDE SEQUENCE</scope>
    <source>
        <strain evidence="3">USDA</strain>
    </source>
</reference>
<reference evidence="4" key="3">
    <citation type="submission" date="2020-05" db="UniProtKB">
        <authorList>
            <consortium name="EnsemblMetazoa"/>
        </authorList>
    </citation>
    <scope>IDENTIFICATION</scope>
    <source>
        <strain evidence="4">USDA</strain>
    </source>
</reference>
<dbReference type="RefSeq" id="XP_002425869.1">
    <property type="nucleotide sequence ID" value="XM_002425824.1"/>
</dbReference>
<dbReference type="Proteomes" id="UP000009046">
    <property type="component" value="Unassembled WGS sequence"/>
</dbReference>
<evidence type="ECO:0000259" key="2">
    <source>
        <dbReference type="Pfam" id="PF01562"/>
    </source>
</evidence>
<dbReference type="EMBL" id="DS235191">
    <property type="protein sequence ID" value="EEB13131.1"/>
    <property type="molecule type" value="Genomic_DNA"/>
</dbReference>
<sequence length="203" mass="23696">MLFISSFHFVNNFNIIFIYFVNFPGFSLVSAQVPRNDDTNFPTGLRLLNDFTYDLNDDTRDYEIFHLPHLNSKSNSELPLDLNVFGNVVKLKLHPNRNLLSPNFKAHVKDEIYGDRELNFTETHCHYLHRGDDMMAAISFCQERQAQGILFLPNDTFEIRPILPNKLERKHVPHMLRRIPFLPREFGDDVSNVILPFSSNQVC</sequence>
<proteinExistence type="predicted"/>
<reference evidence="3" key="2">
    <citation type="submission" date="2007-04" db="EMBL/GenBank/DDBJ databases">
        <title>The genome of the human body louse.</title>
        <authorList>
            <consortium name="The Human Body Louse Genome Consortium"/>
            <person name="Kirkness E."/>
            <person name="Walenz B."/>
            <person name="Hass B."/>
            <person name="Bruggner R."/>
            <person name="Strausberg R."/>
        </authorList>
    </citation>
    <scope>NUCLEOTIDE SEQUENCE</scope>
    <source>
        <strain evidence="3">USDA</strain>
    </source>
</reference>